<dbReference type="Proteomes" id="UP000314294">
    <property type="component" value="Unassembled WGS sequence"/>
</dbReference>
<evidence type="ECO:0000313" key="2">
    <source>
        <dbReference type="EMBL" id="TNN51140.1"/>
    </source>
</evidence>
<gene>
    <name evidence="2" type="ORF">EYF80_038661</name>
</gene>
<dbReference type="AlphaFoldDB" id="A0A4Z2GD04"/>
<reference evidence="2 3" key="1">
    <citation type="submission" date="2019-03" db="EMBL/GenBank/DDBJ databases">
        <title>First draft genome of Liparis tanakae, snailfish: a comprehensive survey of snailfish specific genes.</title>
        <authorList>
            <person name="Kim W."/>
            <person name="Song I."/>
            <person name="Jeong J.-H."/>
            <person name="Kim D."/>
            <person name="Kim S."/>
            <person name="Ryu S."/>
            <person name="Song J.Y."/>
            <person name="Lee S.K."/>
        </authorList>
    </citation>
    <scope>NUCLEOTIDE SEQUENCE [LARGE SCALE GENOMIC DNA]</scope>
    <source>
        <tissue evidence="2">Muscle</tissue>
    </source>
</reference>
<dbReference type="EMBL" id="SRLO01000593">
    <property type="protein sequence ID" value="TNN51140.1"/>
    <property type="molecule type" value="Genomic_DNA"/>
</dbReference>
<sequence>MVEGFHLNGLLRRMEDHVRPATGTSAGRSQERESQNPPWGGVEELKRRCGGTEDDTSDRPQKTRTTLSDAGAEEYRTD</sequence>
<feature type="compositionally biased region" description="Basic and acidic residues" evidence="1">
    <location>
        <begin position="43"/>
        <end position="61"/>
    </location>
</feature>
<protein>
    <submittedName>
        <fullName evidence="2">Uncharacterized protein</fullName>
    </submittedName>
</protein>
<evidence type="ECO:0000256" key="1">
    <source>
        <dbReference type="SAM" id="MobiDB-lite"/>
    </source>
</evidence>
<keyword evidence="3" id="KW-1185">Reference proteome</keyword>
<feature type="region of interest" description="Disordered" evidence="1">
    <location>
        <begin position="1"/>
        <end position="78"/>
    </location>
</feature>
<accession>A0A4Z2GD04</accession>
<evidence type="ECO:0000313" key="3">
    <source>
        <dbReference type="Proteomes" id="UP000314294"/>
    </source>
</evidence>
<name>A0A4Z2GD04_9TELE</name>
<comment type="caution">
    <text evidence="2">The sequence shown here is derived from an EMBL/GenBank/DDBJ whole genome shotgun (WGS) entry which is preliminary data.</text>
</comment>
<organism evidence="2 3">
    <name type="scientific">Liparis tanakae</name>
    <name type="common">Tanaka's snailfish</name>
    <dbReference type="NCBI Taxonomy" id="230148"/>
    <lineage>
        <taxon>Eukaryota</taxon>
        <taxon>Metazoa</taxon>
        <taxon>Chordata</taxon>
        <taxon>Craniata</taxon>
        <taxon>Vertebrata</taxon>
        <taxon>Euteleostomi</taxon>
        <taxon>Actinopterygii</taxon>
        <taxon>Neopterygii</taxon>
        <taxon>Teleostei</taxon>
        <taxon>Neoteleostei</taxon>
        <taxon>Acanthomorphata</taxon>
        <taxon>Eupercaria</taxon>
        <taxon>Perciformes</taxon>
        <taxon>Cottioidei</taxon>
        <taxon>Cottales</taxon>
        <taxon>Liparidae</taxon>
        <taxon>Liparis</taxon>
    </lineage>
</organism>
<proteinExistence type="predicted"/>